<dbReference type="Gene3D" id="3.40.50.300">
    <property type="entry name" value="P-loop containing nucleotide triphosphate hydrolases"/>
    <property type="match status" value="1"/>
</dbReference>
<dbReference type="PANTHER" id="PTHR24220:SF611">
    <property type="entry name" value="ATP-BINDING COMPONENT OF ABC TRANSPORTER-RELATED"/>
    <property type="match status" value="1"/>
</dbReference>
<comment type="caution">
    <text evidence="4">The sequence shown here is derived from an EMBL/GenBank/DDBJ whole genome shotgun (WGS) entry which is preliminary data.</text>
</comment>
<evidence type="ECO:0000256" key="2">
    <source>
        <dbReference type="ARBA" id="ARBA00022840"/>
    </source>
</evidence>
<dbReference type="InterPro" id="IPR003593">
    <property type="entry name" value="AAA+_ATPase"/>
</dbReference>
<dbReference type="SUPFAM" id="SSF52540">
    <property type="entry name" value="P-loop containing nucleoside triphosphate hydrolases"/>
    <property type="match status" value="1"/>
</dbReference>
<dbReference type="GO" id="GO:0016887">
    <property type="term" value="F:ATP hydrolysis activity"/>
    <property type="evidence" value="ECO:0007669"/>
    <property type="project" value="InterPro"/>
</dbReference>
<evidence type="ECO:0000256" key="1">
    <source>
        <dbReference type="ARBA" id="ARBA00022741"/>
    </source>
</evidence>
<dbReference type="OrthoDB" id="9802264at2"/>
<dbReference type="SMART" id="SM00382">
    <property type="entry name" value="AAA"/>
    <property type="match status" value="1"/>
</dbReference>
<dbReference type="Proteomes" id="UP000275394">
    <property type="component" value="Unassembled WGS sequence"/>
</dbReference>
<protein>
    <submittedName>
        <fullName evidence="4">Putative ABC transport system ATP-binding protein</fullName>
    </submittedName>
</protein>
<dbReference type="RefSeq" id="WP_123713747.1">
    <property type="nucleotide sequence ID" value="NZ_RKHR01000007.1"/>
</dbReference>
<dbReference type="GO" id="GO:0022857">
    <property type="term" value="F:transmembrane transporter activity"/>
    <property type="evidence" value="ECO:0007669"/>
    <property type="project" value="TreeGrafter"/>
</dbReference>
<dbReference type="InterPro" id="IPR003439">
    <property type="entry name" value="ABC_transporter-like_ATP-bd"/>
</dbReference>
<keyword evidence="2 4" id="KW-0067">ATP-binding</keyword>
<proteinExistence type="predicted"/>
<dbReference type="InterPro" id="IPR027417">
    <property type="entry name" value="P-loop_NTPase"/>
</dbReference>
<reference evidence="4 5" key="1">
    <citation type="submission" date="2018-11" db="EMBL/GenBank/DDBJ databases">
        <title>Genomic Encyclopedia of Type Strains, Phase IV (KMG-IV): sequencing the most valuable type-strain genomes for metagenomic binning, comparative biology and taxonomic classification.</title>
        <authorList>
            <person name="Goeker M."/>
        </authorList>
    </citation>
    <scope>NUCLEOTIDE SEQUENCE [LARGE SCALE GENOMIC DNA]</scope>
    <source>
        <strain evidence="4 5">DSM 100316</strain>
    </source>
</reference>
<sequence length="226" mass="25440">MAIDLANIRFHYPDRPNHPVLNIPSWSLATGECAFIHGPSGGGKSTLLSLLSGLLMAEQGQINILGQRLDQMSSRQRDRFRANHIGYVFQQFNLIPYLDAIDNIRLASQFSQRKKGAAIDHDIKTLLATLNIAESDWHIPARNLSIGQQQRVAIARALINKPQLLIADEPTSSLDQANRDAFMTLLMSLVEEHQITLLFVSHDMSLCRYFKRVDALTEINRIEEAL</sequence>
<name>A0A3N2DH31_9GAMM</name>
<dbReference type="EMBL" id="RKHR01000007">
    <property type="protein sequence ID" value="ROR98684.1"/>
    <property type="molecule type" value="Genomic_DNA"/>
</dbReference>
<evidence type="ECO:0000259" key="3">
    <source>
        <dbReference type="PROSITE" id="PS50893"/>
    </source>
</evidence>
<organism evidence="4 5">
    <name type="scientific">Sinobacterium caligoides</name>
    <dbReference type="NCBI Taxonomy" id="933926"/>
    <lineage>
        <taxon>Bacteria</taxon>
        <taxon>Pseudomonadati</taxon>
        <taxon>Pseudomonadota</taxon>
        <taxon>Gammaproteobacteria</taxon>
        <taxon>Cellvibrionales</taxon>
        <taxon>Spongiibacteraceae</taxon>
        <taxon>Sinobacterium</taxon>
    </lineage>
</organism>
<evidence type="ECO:0000313" key="5">
    <source>
        <dbReference type="Proteomes" id="UP000275394"/>
    </source>
</evidence>
<evidence type="ECO:0000313" key="4">
    <source>
        <dbReference type="EMBL" id="ROR98684.1"/>
    </source>
</evidence>
<keyword evidence="1" id="KW-0547">Nucleotide-binding</keyword>
<dbReference type="AlphaFoldDB" id="A0A3N2DH31"/>
<feature type="domain" description="ABC transporter" evidence="3">
    <location>
        <begin position="3"/>
        <end position="226"/>
    </location>
</feature>
<gene>
    <name evidence="4" type="ORF">EDC56_3420</name>
</gene>
<accession>A0A3N2DH31</accession>
<dbReference type="PROSITE" id="PS50893">
    <property type="entry name" value="ABC_TRANSPORTER_2"/>
    <property type="match status" value="1"/>
</dbReference>
<keyword evidence="5" id="KW-1185">Reference proteome</keyword>
<dbReference type="GO" id="GO:0005524">
    <property type="term" value="F:ATP binding"/>
    <property type="evidence" value="ECO:0007669"/>
    <property type="project" value="UniProtKB-KW"/>
</dbReference>
<dbReference type="PANTHER" id="PTHR24220">
    <property type="entry name" value="IMPORT ATP-BINDING PROTEIN"/>
    <property type="match status" value="1"/>
</dbReference>
<dbReference type="InterPro" id="IPR015854">
    <property type="entry name" value="ABC_transpr_LolD-like"/>
</dbReference>
<dbReference type="GO" id="GO:0005886">
    <property type="term" value="C:plasma membrane"/>
    <property type="evidence" value="ECO:0007669"/>
    <property type="project" value="TreeGrafter"/>
</dbReference>
<dbReference type="Pfam" id="PF00005">
    <property type="entry name" value="ABC_tran"/>
    <property type="match status" value="1"/>
</dbReference>